<evidence type="ECO:0000256" key="1">
    <source>
        <dbReference type="SAM" id="MobiDB-lite"/>
    </source>
</evidence>
<gene>
    <name evidence="3 4 5 6" type="primary">LOC111120510</name>
</gene>
<evidence type="ECO:0000313" key="6">
    <source>
        <dbReference type="RefSeq" id="XP_022316977.1"/>
    </source>
</evidence>
<organism evidence="2 4">
    <name type="scientific">Crassostrea virginica</name>
    <name type="common">Eastern oyster</name>
    <dbReference type="NCBI Taxonomy" id="6565"/>
    <lineage>
        <taxon>Eukaryota</taxon>
        <taxon>Metazoa</taxon>
        <taxon>Spiralia</taxon>
        <taxon>Lophotrochozoa</taxon>
        <taxon>Mollusca</taxon>
        <taxon>Bivalvia</taxon>
        <taxon>Autobranchia</taxon>
        <taxon>Pteriomorphia</taxon>
        <taxon>Ostreida</taxon>
        <taxon>Ostreoidea</taxon>
        <taxon>Ostreidae</taxon>
        <taxon>Crassostrea</taxon>
    </lineage>
</organism>
<dbReference type="GeneID" id="111120510"/>
<dbReference type="RefSeq" id="XP_022316976.1">
    <property type="nucleotide sequence ID" value="XM_022461268.1"/>
</dbReference>
<reference evidence="3 4" key="1">
    <citation type="submission" date="2025-04" db="UniProtKB">
        <authorList>
            <consortium name="RefSeq"/>
        </authorList>
    </citation>
    <scope>IDENTIFICATION</scope>
    <source>
        <tissue evidence="3 4">Whole sample</tissue>
    </source>
</reference>
<dbReference type="RefSeq" id="XP_022316975.1">
    <property type="nucleotide sequence ID" value="XM_022461267.1"/>
</dbReference>
<evidence type="ECO:0000313" key="2">
    <source>
        <dbReference type="Proteomes" id="UP000694844"/>
    </source>
</evidence>
<dbReference type="Gene3D" id="2.120.10.30">
    <property type="entry name" value="TolB, C-terminal domain"/>
    <property type="match status" value="1"/>
</dbReference>
<dbReference type="RefSeq" id="XP_022316977.1">
    <property type="nucleotide sequence ID" value="XM_022461269.1"/>
</dbReference>
<keyword evidence="2" id="KW-1185">Reference proteome</keyword>
<dbReference type="KEGG" id="cvn:111120510"/>
<proteinExistence type="predicted"/>
<evidence type="ECO:0000313" key="4">
    <source>
        <dbReference type="RefSeq" id="XP_022316975.1"/>
    </source>
</evidence>
<dbReference type="SUPFAM" id="SSF63825">
    <property type="entry name" value="YWTD domain"/>
    <property type="match status" value="1"/>
</dbReference>
<evidence type="ECO:0000313" key="3">
    <source>
        <dbReference type="RefSeq" id="XP_022316974.1"/>
    </source>
</evidence>
<feature type="compositionally biased region" description="Basic and acidic residues" evidence="1">
    <location>
        <begin position="113"/>
        <end position="122"/>
    </location>
</feature>
<name>A0A8B8CMH0_CRAVI</name>
<evidence type="ECO:0000313" key="5">
    <source>
        <dbReference type="RefSeq" id="XP_022316976.1"/>
    </source>
</evidence>
<dbReference type="Proteomes" id="UP000694844">
    <property type="component" value="Chromosome 2"/>
</dbReference>
<accession>A0A8B8CMH0</accession>
<feature type="region of interest" description="Disordered" evidence="1">
    <location>
        <begin position="96"/>
        <end position="122"/>
    </location>
</feature>
<protein>
    <submittedName>
        <fullName evidence="3 4">Uncharacterized protein LOC111120510</fullName>
    </submittedName>
</protein>
<dbReference type="RefSeq" id="XP_022316974.1">
    <property type="nucleotide sequence ID" value="XM_022461266.1"/>
</dbReference>
<sequence length="373" mass="42668">MEQSLKEDLKIQDETIECYINYVYDQNKKFHGYLSSPNIMFLISTLCLDSFKIDPIPETTKPVPPVFTPGQYRMDDVTKLLGKINLPVTKPEKREIKPMESASTDLKFKGRQSKKDREKLDMKQTLSLSPSVTKVREYKVPGVFSACHISLQTFDELWANDYFGNLVLTDLQGNLLQNMQTTDGRFEGFHTVAQDGHLIFTDKMKKEINRITLENKIKNFIKTDDWEPLSIHSSHINGDILVGMTKNEMAKITRYNKTGKEIQKMQRDNQRETLYRYPHFITENINGDICASDFYKLAVVVVNKSGQHRFSYSGQMTGRETPICPCGIGTDVLGHILVCDAFSKTVHLVDQGESSCVFYSLHNMGWRFSLACA</sequence>
<dbReference type="InterPro" id="IPR011042">
    <property type="entry name" value="6-blade_b-propeller_TolB-like"/>
</dbReference>
<dbReference type="AlphaFoldDB" id="A0A8B8CMH0"/>